<dbReference type="Proteomes" id="UP000292447">
    <property type="component" value="Chromosome II"/>
</dbReference>
<reference evidence="3" key="1">
    <citation type="submission" date="2019-03" db="EMBL/GenBank/DDBJ databases">
        <title>Snf2 controls pulcherriminic acid biosynthesis and connects pigmentation and antifungal activity of the yeast Metschnikowia pulcherrima.</title>
        <authorList>
            <person name="Gore-Lloyd D."/>
            <person name="Sumann I."/>
            <person name="Brachmann A.O."/>
            <person name="Schneeberger K."/>
            <person name="Ortiz-Merino R.A."/>
            <person name="Moreno-Beltran M."/>
            <person name="Schlaefli M."/>
            <person name="Kirner P."/>
            <person name="Santos Kron A."/>
            <person name="Wolfe K.H."/>
            <person name="Piel J."/>
            <person name="Ahrens C.H."/>
            <person name="Henk D."/>
            <person name="Freimoser F.M."/>
        </authorList>
    </citation>
    <scope>NUCLEOTIDE SEQUENCE [LARGE SCALE GENOMIC DNA]</scope>
    <source>
        <strain evidence="3">APC 1.2</strain>
    </source>
</reference>
<proteinExistence type="predicted"/>
<organism evidence="2 3">
    <name type="scientific">Metschnikowia aff. pulcherrima</name>
    <dbReference type="NCBI Taxonomy" id="2163413"/>
    <lineage>
        <taxon>Eukaryota</taxon>
        <taxon>Fungi</taxon>
        <taxon>Dikarya</taxon>
        <taxon>Ascomycota</taxon>
        <taxon>Saccharomycotina</taxon>
        <taxon>Pichiomycetes</taxon>
        <taxon>Metschnikowiaceae</taxon>
        <taxon>Metschnikowia</taxon>
    </lineage>
</organism>
<sequence>MSQETSETASMNDQERVQASPSEQPGSDLNHGGSKSKRPSSFEQVSGNQASKRMRKDSGDTDEIESAIRESKLQHENEQLKQQLNFEKLQIVKLIDEYERKLYTQKRDYEAQLHALKEKISLVEETGNRGELDKAQTEIAQKGVQRPNKSTSEELSRVKADVVSQKQDAWTRLESRCLKSFLKKRPDLDNESVVELTTLQDEEDTYWGEDSDEDALEEFGVDTEDMDEDEYSSFTYLRKIFKRLNNKVAENGEEREKQSDSSEGLALCMENVKGRPDPVEDNYLEFVRDTIRSYERADKLLAENPRKKLAKFSLLKIAEAKSTLEIVKDELTTKFCVHFKDKMKIVQACRKMGEPEATSSIEKFAQYVDLLEKDMEAFWLKRECARSISEIERALDLIERVEKVVRGQ</sequence>
<dbReference type="EMBL" id="CP034457">
    <property type="protein sequence ID" value="QBM87545.1"/>
    <property type="molecule type" value="Genomic_DNA"/>
</dbReference>
<protein>
    <submittedName>
        <fullName evidence="2">Uncharacterized protein</fullName>
    </submittedName>
</protein>
<feature type="compositionally biased region" description="Polar residues" evidence="1">
    <location>
        <begin position="1"/>
        <end position="27"/>
    </location>
</feature>
<keyword evidence="3" id="KW-1185">Reference proteome</keyword>
<accession>A0A4P6XLX8</accession>
<feature type="compositionally biased region" description="Polar residues" evidence="1">
    <location>
        <begin position="39"/>
        <end position="51"/>
    </location>
</feature>
<evidence type="ECO:0000313" key="2">
    <source>
        <dbReference type="EMBL" id="QBM87545.1"/>
    </source>
</evidence>
<evidence type="ECO:0000313" key="3">
    <source>
        <dbReference type="Proteomes" id="UP000292447"/>
    </source>
</evidence>
<dbReference type="AlphaFoldDB" id="A0A4P6XLX8"/>
<evidence type="ECO:0000256" key="1">
    <source>
        <dbReference type="SAM" id="MobiDB-lite"/>
    </source>
</evidence>
<name>A0A4P6XLX8_9ASCO</name>
<feature type="region of interest" description="Disordered" evidence="1">
    <location>
        <begin position="1"/>
        <end position="72"/>
    </location>
</feature>
<gene>
    <name evidence="2" type="ORF">METSCH_B07510</name>
</gene>